<dbReference type="PROSITE" id="PS51078">
    <property type="entry name" value="ICLR_ED"/>
    <property type="match status" value="1"/>
</dbReference>
<evidence type="ECO:0000313" key="6">
    <source>
        <dbReference type="EMBL" id="RZU65656.1"/>
    </source>
</evidence>
<dbReference type="InterPro" id="IPR005471">
    <property type="entry name" value="Tscrpt_reg_IclR_N"/>
</dbReference>
<dbReference type="EMBL" id="SHLC01000001">
    <property type="protein sequence ID" value="RZU65656.1"/>
    <property type="molecule type" value="Genomic_DNA"/>
</dbReference>
<dbReference type="SUPFAM" id="SSF55781">
    <property type="entry name" value="GAF domain-like"/>
    <property type="match status" value="1"/>
</dbReference>
<dbReference type="InterPro" id="IPR014757">
    <property type="entry name" value="Tscrpt_reg_IclR_C"/>
</dbReference>
<dbReference type="InterPro" id="IPR036388">
    <property type="entry name" value="WH-like_DNA-bd_sf"/>
</dbReference>
<evidence type="ECO:0000256" key="3">
    <source>
        <dbReference type="ARBA" id="ARBA00023163"/>
    </source>
</evidence>
<feature type="domain" description="HTH iclR-type" evidence="4">
    <location>
        <begin position="1"/>
        <end position="59"/>
    </location>
</feature>
<dbReference type="Gene3D" id="1.10.10.10">
    <property type="entry name" value="Winged helix-like DNA-binding domain superfamily/Winged helix DNA-binding domain"/>
    <property type="match status" value="1"/>
</dbReference>
<dbReference type="InterPro" id="IPR036390">
    <property type="entry name" value="WH_DNA-bd_sf"/>
</dbReference>
<keyword evidence="7" id="KW-1185">Reference proteome</keyword>
<organism evidence="6 7">
    <name type="scientific">Microterricola gilva</name>
    <dbReference type="NCBI Taxonomy" id="393267"/>
    <lineage>
        <taxon>Bacteria</taxon>
        <taxon>Bacillati</taxon>
        <taxon>Actinomycetota</taxon>
        <taxon>Actinomycetes</taxon>
        <taxon>Micrococcales</taxon>
        <taxon>Microbacteriaceae</taxon>
        <taxon>Microterricola</taxon>
    </lineage>
</organism>
<accession>A0A4V2GAU7</accession>
<protein>
    <submittedName>
        <fullName evidence="6">IclR family transcriptional regulator</fullName>
    </submittedName>
</protein>
<dbReference type="GO" id="GO:0045892">
    <property type="term" value="P:negative regulation of DNA-templated transcription"/>
    <property type="evidence" value="ECO:0007669"/>
    <property type="project" value="TreeGrafter"/>
</dbReference>
<dbReference type="InterPro" id="IPR029016">
    <property type="entry name" value="GAF-like_dom_sf"/>
</dbReference>
<dbReference type="PANTHER" id="PTHR30136">
    <property type="entry name" value="HELIX-TURN-HELIX TRANSCRIPTIONAL REGULATOR, ICLR FAMILY"/>
    <property type="match status" value="1"/>
</dbReference>
<dbReference type="PROSITE" id="PS51077">
    <property type="entry name" value="HTH_ICLR"/>
    <property type="match status" value="1"/>
</dbReference>
<evidence type="ECO:0000259" key="4">
    <source>
        <dbReference type="PROSITE" id="PS51077"/>
    </source>
</evidence>
<evidence type="ECO:0000313" key="7">
    <source>
        <dbReference type="Proteomes" id="UP000291483"/>
    </source>
</evidence>
<gene>
    <name evidence="6" type="ORF">EV379_1990</name>
</gene>
<dbReference type="AlphaFoldDB" id="A0A4V2GAU7"/>
<dbReference type="InterPro" id="IPR050707">
    <property type="entry name" value="HTH_MetabolicPath_Reg"/>
</dbReference>
<keyword evidence="3" id="KW-0804">Transcription</keyword>
<sequence length="258" mass="28744">MVSRILAVLDRCLDSAQPLSLASLSLNSGLPKPTAWRIAESLVERGLLARTNDGYSAGAGLLDRGDRAMHQAALRAFVVPELVELQRQTAAAVWAVDVSRERDWVVIAQIYDRTAVQNHYSDQWQHDPTDPAILATSLGQVGLASRPEIIDGLLLRGVPRLTLHTEVEPKRVLASVQQARDELQLIEHGHVWLGWSCLTIPILDFTRQRTMAVLGIVDRTPRFVDNRFARAARRTADRLQLQWPLPQPPRQSPRGSGQ</sequence>
<keyword evidence="2" id="KW-0238">DNA-binding</keyword>
<dbReference type="Pfam" id="PF09339">
    <property type="entry name" value="HTH_IclR"/>
    <property type="match status" value="1"/>
</dbReference>
<dbReference type="GO" id="GO:0003700">
    <property type="term" value="F:DNA-binding transcription factor activity"/>
    <property type="evidence" value="ECO:0007669"/>
    <property type="project" value="TreeGrafter"/>
</dbReference>
<evidence type="ECO:0000256" key="1">
    <source>
        <dbReference type="ARBA" id="ARBA00023015"/>
    </source>
</evidence>
<dbReference type="Gene3D" id="3.30.450.40">
    <property type="match status" value="1"/>
</dbReference>
<dbReference type="PANTHER" id="PTHR30136:SF24">
    <property type="entry name" value="HTH-TYPE TRANSCRIPTIONAL REPRESSOR ALLR"/>
    <property type="match status" value="1"/>
</dbReference>
<dbReference type="RefSeq" id="WP_423203260.1">
    <property type="nucleotide sequence ID" value="NZ_SHLC01000001.1"/>
</dbReference>
<evidence type="ECO:0000259" key="5">
    <source>
        <dbReference type="PROSITE" id="PS51078"/>
    </source>
</evidence>
<proteinExistence type="predicted"/>
<comment type="caution">
    <text evidence="6">The sequence shown here is derived from an EMBL/GenBank/DDBJ whole genome shotgun (WGS) entry which is preliminary data.</text>
</comment>
<dbReference type="Proteomes" id="UP000291483">
    <property type="component" value="Unassembled WGS sequence"/>
</dbReference>
<feature type="domain" description="IclR-ED" evidence="5">
    <location>
        <begin position="60"/>
        <end position="258"/>
    </location>
</feature>
<name>A0A4V2GAU7_9MICO</name>
<reference evidence="6 7" key="1">
    <citation type="submission" date="2019-02" db="EMBL/GenBank/DDBJ databases">
        <title>Sequencing the genomes of 1000 actinobacteria strains.</title>
        <authorList>
            <person name="Klenk H.-P."/>
        </authorList>
    </citation>
    <scope>NUCLEOTIDE SEQUENCE [LARGE SCALE GENOMIC DNA]</scope>
    <source>
        <strain evidence="6 7">DSM 18319</strain>
    </source>
</reference>
<dbReference type="SUPFAM" id="SSF46785">
    <property type="entry name" value="Winged helix' DNA-binding domain"/>
    <property type="match status" value="1"/>
</dbReference>
<evidence type="ECO:0000256" key="2">
    <source>
        <dbReference type="ARBA" id="ARBA00023125"/>
    </source>
</evidence>
<dbReference type="GO" id="GO:0003677">
    <property type="term" value="F:DNA binding"/>
    <property type="evidence" value="ECO:0007669"/>
    <property type="project" value="UniProtKB-KW"/>
</dbReference>
<dbReference type="SMART" id="SM00346">
    <property type="entry name" value="HTH_ICLR"/>
    <property type="match status" value="1"/>
</dbReference>
<keyword evidence="1" id="KW-0805">Transcription regulation</keyword>